<keyword evidence="6 7" id="KW-0472">Membrane</keyword>
<dbReference type="Proteomes" id="UP000002350">
    <property type="component" value="Chromosome"/>
</dbReference>
<dbReference type="GO" id="GO:0009306">
    <property type="term" value="P:protein secretion"/>
    <property type="evidence" value="ECO:0007669"/>
    <property type="project" value="InterPro"/>
</dbReference>
<dbReference type="Pfam" id="PF01313">
    <property type="entry name" value="Bac_export_3"/>
    <property type="match status" value="1"/>
</dbReference>
<organism evidence="8 9">
    <name type="scientific">Shewanella violacea (strain JCM 10179 / CIP 106290 / LMG 19151 / DSS12)</name>
    <dbReference type="NCBI Taxonomy" id="637905"/>
    <lineage>
        <taxon>Bacteria</taxon>
        <taxon>Pseudomonadati</taxon>
        <taxon>Pseudomonadota</taxon>
        <taxon>Gammaproteobacteria</taxon>
        <taxon>Alteromonadales</taxon>
        <taxon>Shewanellaceae</taxon>
        <taxon>Shewanella</taxon>
    </lineage>
</organism>
<evidence type="ECO:0000256" key="3">
    <source>
        <dbReference type="ARBA" id="ARBA00022475"/>
    </source>
</evidence>
<evidence type="ECO:0000313" key="8">
    <source>
        <dbReference type="EMBL" id="BAJ02200.1"/>
    </source>
</evidence>
<dbReference type="PANTHER" id="PTHR34040:SF4">
    <property type="entry name" value="SECRETION SYSTEM APPARATUS PROTEIN SSAS"/>
    <property type="match status" value="1"/>
</dbReference>
<dbReference type="STRING" id="637905.SVI_2229"/>
<evidence type="ECO:0000256" key="5">
    <source>
        <dbReference type="ARBA" id="ARBA00022989"/>
    </source>
</evidence>
<dbReference type="AlphaFoldDB" id="D4ZKK1"/>
<dbReference type="PRINTS" id="PR00952">
    <property type="entry name" value="TYPE3IMQPROT"/>
</dbReference>
<dbReference type="EMBL" id="AP011177">
    <property type="protein sequence ID" value="BAJ02200.1"/>
    <property type="molecule type" value="Genomic_DNA"/>
</dbReference>
<keyword evidence="9" id="KW-1185">Reference proteome</keyword>
<keyword evidence="4 7" id="KW-0812">Transmembrane</keyword>
<keyword evidence="5 7" id="KW-1133">Transmembrane helix</keyword>
<dbReference type="GO" id="GO:0005886">
    <property type="term" value="C:plasma membrane"/>
    <property type="evidence" value="ECO:0007669"/>
    <property type="project" value="UniProtKB-SubCell"/>
</dbReference>
<dbReference type="KEGG" id="svo:SVI_2229"/>
<evidence type="ECO:0000256" key="2">
    <source>
        <dbReference type="ARBA" id="ARBA00006156"/>
    </source>
</evidence>
<gene>
    <name evidence="8" type="ordered locus">SVI_2229</name>
</gene>
<evidence type="ECO:0000313" key="9">
    <source>
        <dbReference type="Proteomes" id="UP000002350"/>
    </source>
</evidence>
<comment type="similarity">
    <text evidence="2">Belongs to the FliQ/MopD/SpaQ family.</text>
</comment>
<accession>D4ZKK1</accession>
<dbReference type="InterPro" id="IPR006306">
    <property type="entry name" value="T3SS_HrpO"/>
</dbReference>
<comment type="subcellular location">
    <subcellularLocation>
        <location evidence="1">Cell membrane</location>
        <topology evidence="1">Multi-pass membrane protein</topology>
    </subcellularLocation>
</comment>
<dbReference type="NCBIfam" id="TIGR01403">
    <property type="entry name" value="fliQ_rel_III"/>
    <property type="match status" value="1"/>
</dbReference>
<dbReference type="InterPro" id="IPR002191">
    <property type="entry name" value="Bac_export_3"/>
</dbReference>
<dbReference type="NCBIfam" id="NF011877">
    <property type="entry name" value="PRK15350.1"/>
    <property type="match status" value="1"/>
</dbReference>
<evidence type="ECO:0000256" key="1">
    <source>
        <dbReference type="ARBA" id="ARBA00004651"/>
    </source>
</evidence>
<dbReference type="PANTHER" id="PTHR34040">
    <property type="entry name" value="FLAGELLAR BIOSYNTHETIC PROTEIN FLIQ"/>
    <property type="match status" value="1"/>
</dbReference>
<feature type="transmembrane region" description="Helical" evidence="7">
    <location>
        <begin position="26"/>
        <end position="52"/>
    </location>
</feature>
<evidence type="ECO:0000256" key="7">
    <source>
        <dbReference type="SAM" id="Phobius"/>
    </source>
</evidence>
<name>D4ZKK1_SHEVD</name>
<evidence type="ECO:0000256" key="4">
    <source>
        <dbReference type="ARBA" id="ARBA00022692"/>
    </source>
</evidence>
<sequence length="102" mass="11042">MGKASQSTDGVILMSENIIMHLTSELLWIVLLLSLPVVIVASIIGVIVSLVQALTQIQDQTLQFLIKLVAVCITLVVSYHWMGGSLLNYAGMTFDQISHMGG</sequence>
<evidence type="ECO:0000256" key="6">
    <source>
        <dbReference type="ARBA" id="ARBA00023136"/>
    </source>
</evidence>
<dbReference type="eggNOG" id="COG4794">
    <property type="taxonomic scope" value="Bacteria"/>
</dbReference>
<dbReference type="PIRSF" id="PIRSF004669">
    <property type="entry name" value="FliQ"/>
    <property type="match status" value="1"/>
</dbReference>
<reference evidence="9" key="1">
    <citation type="journal article" date="2010" name="Mol. Biosyst.">
        <title>Complete genome sequence and comparative analysis of Shewanella violacea, a psychrophilic and piezophilic bacterium from deep sea floor sediments.</title>
        <authorList>
            <person name="Aono E."/>
            <person name="Baba T."/>
            <person name="Ara T."/>
            <person name="Nishi T."/>
            <person name="Nakamichi T."/>
            <person name="Inamoto E."/>
            <person name="Toyonaga H."/>
            <person name="Hasegawa M."/>
            <person name="Takai Y."/>
            <person name="Okumura Y."/>
            <person name="Baba M."/>
            <person name="Tomita M."/>
            <person name="Kato C."/>
            <person name="Oshima T."/>
            <person name="Nakasone K."/>
            <person name="Mori H."/>
        </authorList>
    </citation>
    <scope>NUCLEOTIDE SEQUENCE [LARGE SCALE GENOMIC DNA]</scope>
    <source>
        <strain evidence="9">JCM 10179 / CIP 106290 / LMG 19151 / DSS12</strain>
    </source>
</reference>
<proteinExistence type="inferred from homology"/>
<feature type="transmembrane region" description="Helical" evidence="7">
    <location>
        <begin position="64"/>
        <end position="82"/>
    </location>
</feature>
<keyword evidence="3" id="KW-1003">Cell membrane</keyword>
<protein>
    <submittedName>
        <fullName evidence="8">Type III secretion system EscS protein</fullName>
    </submittedName>
</protein>
<dbReference type="HOGENOM" id="CLU_164516_1_1_6"/>